<evidence type="ECO:0000256" key="2">
    <source>
        <dbReference type="ARBA" id="ARBA00023134"/>
    </source>
</evidence>
<feature type="binding site" evidence="5">
    <location>
        <begin position="19"/>
        <end position="21"/>
    </location>
    <ligand>
        <name>GTP</name>
        <dbReference type="ChEBI" id="CHEBI:37565"/>
    </ligand>
</feature>
<evidence type="ECO:0000256" key="3">
    <source>
        <dbReference type="ARBA" id="ARBA00023150"/>
    </source>
</evidence>
<organism evidence="7 8">
    <name type="scientific">Candidatus Aquicultor secundus</name>
    <dbReference type="NCBI Taxonomy" id="1973895"/>
    <lineage>
        <taxon>Bacteria</taxon>
        <taxon>Bacillati</taxon>
        <taxon>Actinomycetota</taxon>
        <taxon>Candidatus Aquicultoria</taxon>
        <taxon>Candidatus Aquicultorales</taxon>
        <taxon>Candidatus Aquicultoraceae</taxon>
        <taxon>Candidatus Aquicultor</taxon>
    </lineage>
</organism>
<dbReference type="HAMAP" id="MF_00187">
    <property type="entry name" value="FdhD"/>
    <property type="match status" value="1"/>
</dbReference>
<dbReference type="GO" id="GO:0061603">
    <property type="term" value="F:molybdenum cofactor guanylyltransferase activity"/>
    <property type="evidence" value="ECO:0007669"/>
    <property type="project" value="UniProtKB-EC"/>
</dbReference>
<comment type="cofactor">
    <cofactor evidence="5">
        <name>Mg(2+)</name>
        <dbReference type="ChEBI" id="CHEBI:18420"/>
    </cofactor>
</comment>
<feature type="active site" description="Cysteine persulfide intermediate" evidence="4">
    <location>
        <position position="308"/>
    </location>
</feature>
<evidence type="ECO:0000256" key="4">
    <source>
        <dbReference type="HAMAP-Rule" id="MF_00187"/>
    </source>
</evidence>
<comment type="subcellular location">
    <subcellularLocation>
        <location evidence="5">Cytoplasm</location>
    </subcellularLocation>
</comment>
<gene>
    <name evidence="4" type="primary">fdhD</name>
    <name evidence="5" type="synonym">mobA</name>
    <name evidence="7" type="ORF">COY37_01950</name>
</gene>
<name>A0A2M7T9Y5_9ACTN</name>
<dbReference type="EC" id="2.7.7.77" evidence="5"/>
<proteinExistence type="inferred from homology"/>
<dbReference type="InterPro" id="IPR016193">
    <property type="entry name" value="Cytidine_deaminase-like"/>
</dbReference>
<dbReference type="Gene3D" id="3.90.550.10">
    <property type="entry name" value="Spore Coat Polysaccharide Biosynthesis Protein SpsA, Chain A"/>
    <property type="match status" value="1"/>
</dbReference>
<dbReference type="InterPro" id="IPR013482">
    <property type="entry name" value="Molybde_CF_guanTrfase"/>
</dbReference>
<dbReference type="PANTHER" id="PTHR30592:SF1">
    <property type="entry name" value="SULFUR CARRIER PROTEIN FDHD"/>
    <property type="match status" value="1"/>
</dbReference>
<dbReference type="PANTHER" id="PTHR30592">
    <property type="entry name" value="FORMATE DEHYDROGENASE"/>
    <property type="match status" value="1"/>
</dbReference>
<dbReference type="Proteomes" id="UP000230956">
    <property type="component" value="Unassembled WGS sequence"/>
</dbReference>
<dbReference type="SUPFAM" id="SSF53448">
    <property type="entry name" value="Nucleotide-diphospho-sugar transferases"/>
    <property type="match status" value="1"/>
</dbReference>
<accession>A0A2M7T9Y5</accession>
<feature type="binding site" evidence="5">
    <location>
        <position position="31"/>
    </location>
    <ligand>
        <name>GTP</name>
        <dbReference type="ChEBI" id="CHEBI:37565"/>
    </ligand>
</feature>
<protein>
    <recommendedName>
        <fullName evidence="4 5">Multifunctional fusion protein</fullName>
    </recommendedName>
    <domain>
        <recommendedName>
            <fullName evidence="5">Probable molybdenum cofactor guanylyltransferase</fullName>
            <shortName evidence="5">MoCo guanylyltransferase</shortName>
            <ecNumber evidence="5">2.7.7.77</ecNumber>
        </recommendedName>
        <alternativeName>
            <fullName evidence="5">GTP:molybdopterin guanylyltransferase</fullName>
        </alternativeName>
        <alternativeName>
            <fullName evidence="5">Molybdopterin-guanine dinucleotide synthase</fullName>
            <shortName evidence="5">MGD synthase</shortName>
        </alternativeName>
        <alternativeName>
            <fullName evidence="5">Molybdopterin guanylyltransferase</fullName>
        </alternativeName>
        <alternativeName>
            <fullName evidence="5">Mo-MPT guanylyltransferase</fullName>
        </alternativeName>
    </domain>
    <domain>
        <recommendedName>
            <fullName evidence="4">Sulfur carrier protein FdhD</fullName>
        </recommendedName>
    </domain>
</protein>
<dbReference type="InterPro" id="IPR029044">
    <property type="entry name" value="Nucleotide-diphossugar_trans"/>
</dbReference>
<keyword evidence="1 5" id="KW-0963">Cytoplasm</keyword>
<dbReference type="Pfam" id="PF02634">
    <property type="entry name" value="FdhD-NarQ"/>
    <property type="match status" value="1"/>
</dbReference>
<reference evidence="8" key="1">
    <citation type="submission" date="2017-09" db="EMBL/GenBank/DDBJ databases">
        <title>Depth-based differentiation of microbial function through sediment-hosted aquifers and enrichment of novel symbionts in the deep terrestrial subsurface.</title>
        <authorList>
            <person name="Probst A.J."/>
            <person name="Ladd B."/>
            <person name="Jarett J.K."/>
            <person name="Geller-Mcgrath D.E."/>
            <person name="Sieber C.M.K."/>
            <person name="Emerson J.B."/>
            <person name="Anantharaman K."/>
            <person name="Thomas B.C."/>
            <person name="Malmstrom R."/>
            <person name="Stieglmeier M."/>
            <person name="Klingl A."/>
            <person name="Woyke T."/>
            <person name="Ryan C.M."/>
            <person name="Banfield J.F."/>
        </authorList>
    </citation>
    <scope>NUCLEOTIDE SEQUENCE [LARGE SCALE GENOMIC DNA]</scope>
</reference>
<evidence type="ECO:0000256" key="5">
    <source>
        <dbReference type="HAMAP-Rule" id="MF_00316"/>
    </source>
</evidence>
<comment type="caution">
    <text evidence="7">The sequence shown here is derived from an EMBL/GenBank/DDBJ whole genome shotgun (WGS) entry which is preliminary data.</text>
</comment>
<dbReference type="AlphaFoldDB" id="A0A2M7T9Y5"/>
<comment type="function">
    <text evidence="4">Required for formate dehydrogenase (FDH) activity. Acts as a sulfur carrier protein that transfers sulfur from IscS to the molybdenum cofactor prior to its insertion into FDH.</text>
</comment>
<comment type="domain">
    <text evidence="5">The N-terminal domain determines nucleotide recognition and specific binding, while the C-terminal domain determines the specific binding to the target protein.</text>
</comment>
<dbReference type="RefSeq" id="WP_286677677.1">
    <property type="nucleotide sequence ID" value="NZ_MNXI01000023.1"/>
</dbReference>
<dbReference type="InterPro" id="IPR025877">
    <property type="entry name" value="MobA-like_NTP_Trfase"/>
</dbReference>
<comment type="similarity">
    <text evidence="4">Belongs to the FdhD family.</text>
</comment>
<feature type="binding site" evidence="5">
    <location>
        <position position="105"/>
    </location>
    <ligand>
        <name>Mg(2+)</name>
        <dbReference type="ChEBI" id="CHEBI:18420"/>
    </ligand>
</feature>
<dbReference type="SUPFAM" id="SSF53927">
    <property type="entry name" value="Cytidine deaminase-like"/>
    <property type="match status" value="1"/>
</dbReference>
<feature type="domain" description="MobA-like NTP transferase" evidence="6">
    <location>
        <begin position="16"/>
        <end position="163"/>
    </location>
</feature>
<dbReference type="InterPro" id="IPR003786">
    <property type="entry name" value="FdhD"/>
</dbReference>
<keyword evidence="5" id="KW-0460">Magnesium</keyword>
<evidence type="ECO:0000256" key="1">
    <source>
        <dbReference type="ARBA" id="ARBA00022490"/>
    </source>
</evidence>
<dbReference type="GO" id="GO:0046872">
    <property type="term" value="F:metal ion binding"/>
    <property type="evidence" value="ECO:0007669"/>
    <property type="project" value="UniProtKB-KW"/>
</dbReference>
<evidence type="ECO:0000313" key="8">
    <source>
        <dbReference type="Proteomes" id="UP000230956"/>
    </source>
</evidence>
<dbReference type="Gene3D" id="3.40.140.10">
    <property type="entry name" value="Cytidine Deaminase, domain 2"/>
    <property type="match status" value="1"/>
</dbReference>
<keyword evidence="3 5" id="KW-0501">Molybdenum cofactor biosynthesis</keyword>
<dbReference type="GO" id="GO:0097163">
    <property type="term" value="F:sulfur carrier activity"/>
    <property type="evidence" value="ECO:0007669"/>
    <property type="project" value="UniProtKB-UniRule"/>
</dbReference>
<dbReference type="Pfam" id="PF12804">
    <property type="entry name" value="NTP_transf_3"/>
    <property type="match status" value="1"/>
</dbReference>
<comment type="caution">
    <text evidence="5">Lacks conserved residue(s) required for the propagation of feature annotation.</text>
</comment>
<keyword evidence="2 5" id="KW-0342">GTP-binding</keyword>
<evidence type="ECO:0000259" key="6">
    <source>
        <dbReference type="Pfam" id="PF12804"/>
    </source>
</evidence>
<comment type="function">
    <text evidence="5">Transfers a GMP moiety from GTP to Mo-molybdopterin (Mo-MPT) cofactor (Moco or molybdenum cofactor) to form Mo-molybdopterin guanine dinucleotide (Mo-MGD) cofactor.</text>
</comment>
<dbReference type="HAMAP" id="MF_00316">
    <property type="entry name" value="MobA"/>
    <property type="match status" value="1"/>
</dbReference>
<evidence type="ECO:0000313" key="7">
    <source>
        <dbReference type="EMBL" id="PIZ41684.1"/>
    </source>
</evidence>
<comment type="catalytic activity">
    <reaction evidence="5">
        <text>Mo-molybdopterin + GTP + H(+) = Mo-molybdopterin guanine dinucleotide + diphosphate</text>
        <dbReference type="Rhea" id="RHEA:34243"/>
        <dbReference type="ChEBI" id="CHEBI:15378"/>
        <dbReference type="ChEBI" id="CHEBI:33019"/>
        <dbReference type="ChEBI" id="CHEBI:37565"/>
        <dbReference type="ChEBI" id="CHEBI:71302"/>
        <dbReference type="ChEBI" id="CHEBI:71310"/>
        <dbReference type="EC" id="2.7.7.77"/>
    </reaction>
</comment>
<dbReference type="Gene3D" id="3.10.20.10">
    <property type="match status" value="1"/>
</dbReference>
<dbReference type="GO" id="GO:0006777">
    <property type="term" value="P:Mo-molybdopterin cofactor biosynthetic process"/>
    <property type="evidence" value="ECO:0007669"/>
    <property type="project" value="UniProtKB-UniRule"/>
</dbReference>
<keyword evidence="5" id="KW-0547">Nucleotide-binding</keyword>
<dbReference type="GO" id="GO:0016783">
    <property type="term" value="F:sulfurtransferase activity"/>
    <property type="evidence" value="ECO:0007669"/>
    <property type="project" value="InterPro"/>
</dbReference>
<dbReference type="EMBL" id="PFNG01000046">
    <property type="protein sequence ID" value="PIZ41684.1"/>
    <property type="molecule type" value="Genomic_DNA"/>
</dbReference>
<comment type="similarity">
    <text evidence="5">Belongs to the MobA family.</text>
</comment>
<sequence>MDDSMGNVIKTNKMTAIILAGGKSSRMGRDKSLVEFDGEPLLARAVRVLGELFDEVVVVTNQDIPIELNGAGVVHDDVPYQGPLGGISAGLKASSHENNFVIAVDMPFISADVVEYLAGFAGETDVVVPRTPNGLEPLFAFYNKRSLPAIEKALAQGERKIISMFPQANVRTVEHAEMVGLKGADTTFLNVNTERDLKDAQVQVRGMSVEKDNSPKVVDLDDDDERIPVERPVTIYVNSEELVTVQASLEHLDELACGFLFAEGVLQERGELLDIRINEERGEVRVRTKKSTTNASKSMGKRFVTSGCGKGFSFVSLGDALNIAKNKSRFTVPAKDIPELMKQFLRSSRRAGMHSSGLIKDGEIAFIRQDIGRHNTVDMIVGRLWLDGVDDRDVLLFTTGRISYEMVVKAAKARIPVLVTRTAATDMAADLAKRLGIEVVGYVRGANMKVYTDGARIVGSRE</sequence>
<feature type="binding site" evidence="5">
    <location>
        <position position="76"/>
    </location>
    <ligand>
        <name>GTP</name>
        <dbReference type="ChEBI" id="CHEBI:37565"/>
    </ligand>
</feature>
<keyword evidence="5" id="KW-0479">Metal-binding</keyword>
<dbReference type="CDD" id="cd02503">
    <property type="entry name" value="MobA"/>
    <property type="match status" value="1"/>
</dbReference>
<feature type="binding site" evidence="5">
    <location>
        <position position="105"/>
    </location>
    <ligand>
        <name>GTP</name>
        <dbReference type="ChEBI" id="CHEBI:37565"/>
    </ligand>
</feature>
<dbReference type="GO" id="GO:0005525">
    <property type="term" value="F:GTP binding"/>
    <property type="evidence" value="ECO:0007669"/>
    <property type="project" value="UniProtKB-UniRule"/>
</dbReference>
<dbReference type="GO" id="GO:0005737">
    <property type="term" value="C:cytoplasm"/>
    <property type="evidence" value="ECO:0007669"/>
    <property type="project" value="UniProtKB-SubCell"/>
</dbReference>
<keyword evidence="5" id="KW-0808">Transferase</keyword>